<dbReference type="Pfam" id="PF04563">
    <property type="entry name" value="RNA_pol_Rpb2_1"/>
    <property type="match status" value="1"/>
</dbReference>
<dbReference type="Pfam" id="PF04561">
    <property type="entry name" value="RNA_pol_Rpb2_2"/>
    <property type="match status" value="2"/>
</dbReference>
<dbReference type="PROSITE" id="PS01166">
    <property type="entry name" value="RNA_POL_BETA"/>
    <property type="match status" value="1"/>
</dbReference>
<dbReference type="EC" id="2.7.7.6" evidence="6 8"/>
<keyword evidence="1 6" id="KW-0240">DNA-directed RNA polymerase</keyword>
<dbReference type="InterPro" id="IPR014724">
    <property type="entry name" value="RNA_pol_RPB2_OB-fold"/>
</dbReference>
<evidence type="ECO:0000259" key="10">
    <source>
        <dbReference type="Pfam" id="PF04560"/>
    </source>
</evidence>
<evidence type="ECO:0000256" key="4">
    <source>
        <dbReference type="ARBA" id="ARBA00023163"/>
    </source>
</evidence>
<dbReference type="Gene3D" id="2.40.50.150">
    <property type="match status" value="1"/>
</dbReference>
<dbReference type="InterPro" id="IPR007121">
    <property type="entry name" value="RNA_pol_bsu_CS"/>
</dbReference>
<dbReference type="Gene3D" id="2.40.50.100">
    <property type="match status" value="1"/>
</dbReference>
<keyword evidence="4 6" id="KW-0804">Transcription</keyword>
<evidence type="ECO:0000259" key="11">
    <source>
        <dbReference type="Pfam" id="PF04561"/>
    </source>
</evidence>
<sequence length="1358" mass="151741">MAYSYTEKKRIRKDFGKLPQVMDVPYLLAIQLDSYYDFLQQDRSPDERHEVGLHAAFKSVFPIESFSGNAALEYVSYRFGTPAFDVKECQLRGVTYSAPLRVKVRLIIYDRDSSNKAIKDIKEQEVYMGEIPLMTENGTFVINGTERVIVSQLHRSPGVFFDHDKGKSHSSGKLLYSARVIPYRGSWLDFEFDPKDNVFVRIDRRRKLPASVLMRALGMNTEEILAEFFETSVFHIEKSGFSVELVPSRLRGETATFDIKDGEGNVIVEEGRRITQKHIRQLEKAGLERLDVPMEYLFGKTLAKDQIDSKTGELICPCNTEITPEVLERMAQGGIALIETLYTNDLDCGSFISDTLKLDATNSALEALVEIYRMMRPGEPPTKESAETLFNNLFFSEDRYDLSGVGRMKFNRRLRRDTDTGSGVLDRKDILDVLRELISIRNGFGDVDDIDHLGNRRIRCVGEMAENQFRVGLVRVERAVKERLSMAESEGLMPQDLINAKPVAAAVKEFFGSSQLSQFMDQNNPLSEVTHKRRVSALGPGGLTRERAGFEVRDVHATHYGRLCPIETPEGPNIGLINSLATYSHTNSYGFLETPYRKVVDRQLTDDIVHLSAIEEGDFVIAQASAAVDESNKLSDDLVQVRHRGETTFMRPEQVTLMDVSPRQVVSVAAALIPFLEHDDANRALMGSNMQRQAVPTLRADKPLVGTGMERFVARDSGVCAVANRGGVIDSVDARRVVVRVNEDEIIGGEAGVDIYNLTKYTRSNQNTCMNQRPIVRPGDNVARGDILADGPSVDMGDLALGQNMRIAFMPWNGYNFEDSILLSERVVQEDRFTTIHIQELTCVSRDTKLGSEEITSDIPNVGESALSKLDEAGVVYIGAEVGPGDILVGKVTPKGETQLTPEEKLLRAIFGEKASDVKDTSLRAPTGMIGTVIDVQVFTRDGVEKDSRALSIERTQLDEVRKDLQETYRIAEDATFERLQRTLDGQAVNGGPNLKKGDVLDEAYLEELPRQQWFKLRMQDESYNELLAQADEQLETRRKEMDERFEDKKRKLTQGDDLAPGVLKIVKVYMAVKRRIQPGDKMAGRHGNKGVISAIMPIEDMPFDEKGEPVDVVLNPLGVPSRMNVGQILETHLGMAARGLGVKIEAMLRDARGQQVAEIRDFLGQIYNTQGTRVEDLDSLTDDEIIALAKNLKGGVPMATPVFDGAKEHEIKHLLKLADIPESGQMALFDGRTGDAFDRPVTVGYMYMLKLNHLVDDKMHARSTGSYSLVTQQPLGGKAQFGGQRFGEMEVWALEAYGAAYTLQEMLTVKSDDVEGRTKMYKNIVDGDHTMQAGMPESFNVLVKEIRSLGIDIELES</sequence>
<dbReference type="CDD" id="cd00653">
    <property type="entry name" value="RNA_pol_B_RPB2"/>
    <property type="match status" value="1"/>
</dbReference>
<name>A0ABY8LP17_9GAMM</name>
<dbReference type="InterPro" id="IPR007645">
    <property type="entry name" value="RNA_pol_Rpb2_3"/>
</dbReference>
<dbReference type="EMBL" id="CP122961">
    <property type="protein sequence ID" value="WGI25611.1"/>
    <property type="molecule type" value="Genomic_DNA"/>
</dbReference>
<comment type="similarity">
    <text evidence="6 7">Belongs to the RNA polymerase beta chain family.</text>
</comment>
<protein>
    <recommendedName>
        <fullName evidence="6 8">DNA-directed RNA polymerase subunit beta</fullName>
        <shortName evidence="6">RNAP subunit beta</shortName>
        <ecNumber evidence="6 8">2.7.7.6</ecNumber>
    </recommendedName>
    <alternativeName>
        <fullName evidence="6">RNA polymerase subunit beta</fullName>
    </alternativeName>
    <alternativeName>
        <fullName evidence="6">Transcriptase subunit beta</fullName>
    </alternativeName>
</protein>
<dbReference type="Pfam" id="PF04565">
    <property type="entry name" value="RNA_pol_Rpb2_3"/>
    <property type="match status" value="1"/>
</dbReference>
<evidence type="ECO:0000256" key="7">
    <source>
        <dbReference type="RuleBase" id="RU000434"/>
    </source>
</evidence>
<dbReference type="InterPro" id="IPR007644">
    <property type="entry name" value="RNA_pol_bsu_protrusion"/>
</dbReference>
<dbReference type="NCBIfam" id="TIGR02013">
    <property type="entry name" value="rpoB"/>
    <property type="match status" value="1"/>
</dbReference>
<dbReference type="InterPro" id="IPR042107">
    <property type="entry name" value="DNA-dir_RNA_pol_bsu_ext_1_sf"/>
</dbReference>
<reference evidence="15" key="1">
    <citation type="submission" date="2023-04" db="EMBL/GenBank/DDBJ databases">
        <title>Complete genome sequence of Halomonas alkaliantarctica MSP3 isolated from marine sediment, Jeju Island.</title>
        <authorList>
            <person name="Park S.-J."/>
        </authorList>
    </citation>
    <scope>NUCLEOTIDE SEQUENCE</scope>
    <source>
        <strain evidence="15">MSP3</strain>
    </source>
</reference>
<accession>A0ABY8LP17</accession>
<evidence type="ECO:0000256" key="8">
    <source>
        <dbReference type="RuleBase" id="RU363031"/>
    </source>
</evidence>
<dbReference type="Pfam" id="PF00562">
    <property type="entry name" value="RNA_pol_Rpb2_6"/>
    <property type="match status" value="1"/>
</dbReference>
<dbReference type="Proteomes" id="UP001179830">
    <property type="component" value="Chromosome"/>
</dbReference>
<dbReference type="InterPro" id="IPR015712">
    <property type="entry name" value="DNA-dir_RNA_pol_su2"/>
</dbReference>
<gene>
    <name evidence="6 15" type="primary">rpoB</name>
    <name evidence="15" type="ORF">QEN58_00740</name>
</gene>
<comment type="subunit">
    <text evidence="6 8">The RNAP catalytic core consists of 2 alpha, 1 beta, 1 beta' and 1 omega subunit. When a sigma factor is associated with the core the holoenzyme is formed, which can initiate transcription.</text>
</comment>
<dbReference type="SUPFAM" id="SSF64484">
    <property type="entry name" value="beta and beta-prime subunits of DNA dependent RNA-polymerase"/>
    <property type="match status" value="1"/>
</dbReference>
<keyword evidence="16" id="KW-1185">Reference proteome</keyword>
<comment type="catalytic activity">
    <reaction evidence="5 6 8">
        <text>RNA(n) + a ribonucleoside 5'-triphosphate = RNA(n+1) + diphosphate</text>
        <dbReference type="Rhea" id="RHEA:21248"/>
        <dbReference type="Rhea" id="RHEA-COMP:14527"/>
        <dbReference type="Rhea" id="RHEA-COMP:17342"/>
        <dbReference type="ChEBI" id="CHEBI:33019"/>
        <dbReference type="ChEBI" id="CHEBI:61557"/>
        <dbReference type="ChEBI" id="CHEBI:140395"/>
        <dbReference type="EC" id="2.7.7.6"/>
    </reaction>
</comment>
<dbReference type="InterPro" id="IPR037034">
    <property type="entry name" value="RNA_pol_Rpb2_2_sf"/>
</dbReference>
<feature type="domain" description="DNA-directed RNA polymerase subunit 2 hybrid-binding" evidence="9">
    <location>
        <begin position="722"/>
        <end position="1281"/>
    </location>
</feature>
<evidence type="ECO:0000256" key="6">
    <source>
        <dbReference type="HAMAP-Rule" id="MF_01321"/>
    </source>
</evidence>
<dbReference type="InterPro" id="IPR007120">
    <property type="entry name" value="DNA-dir_RNAP_su2_dom"/>
</dbReference>
<evidence type="ECO:0000256" key="5">
    <source>
        <dbReference type="ARBA" id="ARBA00048552"/>
    </source>
</evidence>
<comment type="function">
    <text evidence="6 8">DNA-dependent RNA polymerase catalyzes the transcription of DNA into RNA using the four ribonucleoside triphosphates as substrates.</text>
</comment>
<dbReference type="Pfam" id="PF10385">
    <property type="entry name" value="RNA_pol_Rpb2_45"/>
    <property type="match status" value="1"/>
</dbReference>
<dbReference type="Pfam" id="PF04560">
    <property type="entry name" value="RNA_pol_Rpb2_7"/>
    <property type="match status" value="1"/>
</dbReference>
<dbReference type="InterPro" id="IPR010243">
    <property type="entry name" value="RNA_pol_bsu_bac"/>
</dbReference>
<evidence type="ECO:0000256" key="2">
    <source>
        <dbReference type="ARBA" id="ARBA00022679"/>
    </source>
</evidence>
<dbReference type="InterPro" id="IPR037033">
    <property type="entry name" value="DNA-dir_RNAP_su2_hyb_sf"/>
</dbReference>
<evidence type="ECO:0000259" key="9">
    <source>
        <dbReference type="Pfam" id="PF00562"/>
    </source>
</evidence>
<feature type="domain" description="RNA polymerase beta subunit protrusion" evidence="12">
    <location>
        <begin position="27"/>
        <end position="504"/>
    </location>
</feature>
<proteinExistence type="inferred from homology"/>
<keyword evidence="3 6" id="KW-0548">Nucleotidyltransferase</keyword>
<dbReference type="Gene3D" id="3.90.1110.10">
    <property type="entry name" value="RNA polymerase Rpb2, domain 2"/>
    <property type="match status" value="1"/>
</dbReference>
<dbReference type="Gene3D" id="2.40.270.10">
    <property type="entry name" value="DNA-directed RNA polymerase, subunit 2, domain 6"/>
    <property type="match status" value="1"/>
</dbReference>
<dbReference type="RefSeq" id="WP_280105342.1">
    <property type="nucleotide sequence ID" value="NZ_CP122961.1"/>
</dbReference>
<evidence type="ECO:0000259" key="14">
    <source>
        <dbReference type="Pfam" id="PF10385"/>
    </source>
</evidence>
<evidence type="ECO:0000256" key="3">
    <source>
        <dbReference type="ARBA" id="ARBA00022695"/>
    </source>
</evidence>
<dbReference type="HAMAP" id="MF_01321">
    <property type="entry name" value="RNApol_bact_RpoB"/>
    <property type="match status" value="1"/>
</dbReference>
<feature type="domain" description="RNA polymerase Rpb2" evidence="10">
    <location>
        <begin position="1283"/>
        <end position="1357"/>
    </location>
</feature>
<keyword evidence="2 6" id="KW-0808">Transferase</keyword>
<evidence type="ECO:0000256" key="1">
    <source>
        <dbReference type="ARBA" id="ARBA00022478"/>
    </source>
</evidence>
<dbReference type="PANTHER" id="PTHR20856">
    <property type="entry name" value="DNA-DIRECTED RNA POLYMERASE I SUBUNIT 2"/>
    <property type="match status" value="1"/>
</dbReference>
<evidence type="ECO:0000313" key="15">
    <source>
        <dbReference type="EMBL" id="WGI25611.1"/>
    </source>
</evidence>
<evidence type="ECO:0000313" key="16">
    <source>
        <dbReference type="Proteomes" id="UP001179830"/>
    </source>
</evidence>
<evidence type="ECO:0000259" key="13">
    <source>
        <dbReference type="Pfam" id="PF04565"/>
    </source>
</evidence>
<feature type="domain" description="RNA polymerase Rpb2" evidence="13">
    <location>
        <begin position="518"/>
        <end position="585"/>
    </location>
</feature>
<dbReference type="InterPro" id="IPR007641">
    <property type="entry name" value="RNA_pol_Rpb2_7"/>
</dbReference>
<dbReference type="InterPro" id="IPR007642">
    <property type="entry name" value="RNA_pol_Rpb2_2"/>
</dbReference>
<feature type="domain" description="RNA polymerase Rpb2" evidence="11">
    <location>
        <begin position="362"/>
        <end position="459"/>
    </location>
</feature>
<dbReference type="Gene3D" id="3.90.1100.10">
    <property type="match status" value="1"/>
</dbReference>
<dbReference type="NCBIfam" id="NF001616">
    <property type="entry name" value="PRK00405.1"/>
    <property type="match status" value="1"/>
</dbReference>
<feature type="domain" description="RNA polymerase Rpb2" evidence="11">
    <location>
        <begin position="155"/>
        <end position="226"/>
    </location>
</feature>
<feature type="domain" description="DNA-directed RNA polymerase beta subunit external 1" evidence="14">
    <location>
        <begin position="596"/>
        <end position="661"/>
    </location>
</feature>
<dbReference type="Gene3D" id="3.90.1800.10">
    <property type="entry name" value="RNA polymerase alpha subunit dimerisation domain"/>
    <property type="match status" value="1"/>
</dbReference>
<dbReference type="GO" id="GO:0000428">
    <property type="term" value="C:DNA-directed RNA polymerase complex"/>
    <property type="evidence" value="ECO:0007669"/>
    <property type="project" value="UniProtKB-KW"/>
</dbReference>
<dbReference type="InterPro" id="IPR019462">
    <property type="entry name" value="DNA-dir_RNA_pol_bsu_external_1"/>
</dbReference>
<dbReference type="GO" id="GO:0003899">
    <property type="term" value="F:DNA-directed RNA polymerase activity"/>
    <property type="evidence" value="ECO:0007669"/>
    <property type="project" value="UniProtKB-EC"/>
</dbReference>
<organism evidence="15 16">
    <name type="scientific">Halomonas alkaliantarctica</name>
    <dbReference type="NCBI Taxonomy" id="232346"/>
    <lineage>
        <taxon>Bacteria</taxon>
        <taxon>Pseudomonadati</taxon>
        <taxon>Pseudomonadota</taxon>
        <taxon>Gammaproteobacteria</taxon>
        <taxon>Oceanospirillales</taxon>
        <taxon>Halomonadaceae</taxon>
        <taxon>Halomonas</taxon>
    </lineage>
</organism>
<dbReference type="Gene3D" id="2.30.150.10">
    <property type="entry name" value="DNA-directed RNA polymerase, beta subunit, external 1 domain"/>
    <property type="match status" value="1"/>
</dbReference>
<evidence type="ECO:0000259" key="12">
    <source>
        <dbReference type="Pfam" id="PF04563"/>
    </source>
</evidence>